<sequence>MRLPDRRSNFSLYLIVFLFLSTTLIGTTAAETIISISPREQAIEENESFTINIYIEPDTPISGVQFDFIFNSSLVNVNNIQEKKALSQTGATTIFNAGSIDNSKGTVTGVYSLILGKNTATEPGTLSAINLVSNSLPGVCKLQLSNVIVSNSSGKAVPVTIVNGSVNVGDAESTGRSDNSSGTSTGERSGGGGGIDNGENYENIKLKEVSRVYVSKETVVSYRFKASENPVSYINYTALKNAGFITTTIEVLENTSGLVSGKPGGIVYKNLNIWVGKNGYSTEENIGNPVIGFRVNKTWLEENRIQVSTVKLNRYHLNAWNPLPTVKTGEDSEYIFFESEAPGFSPFVITGQSSQFAYGPENRLPDLKEKLGTEPVVKETSEANLSFEKEKENARSEDGQESRTSQAPGSGISGTGILFLAALTSFKRNRK</sequence>
<dbReference type="InterPro" id="IPR026453">
    <property type="entry name" value="PGF_pre_PGF"/>
</dbReference>
<feature type="region of interest" description="Disordered" evidence="1">
    <location>
        <begin position="168"/>
        <end position="199"/>
    </location>
</feature>
<evidence type="ECO:0000313" key="3">
    <source>
        <dbReference type="Proteomes" id="UP000033092"/>
    </source>
</evidence>
<dbReference type="CDD" id="cd08547">
    <property type="entry name" value="Type_II_cohesin"/>
    <property type="match status" value="1"/>
</dbReference>
<dbReference type="SUPFAM" id="SSF49384">
    <property type="entry name" value="Carbohydrate-binding domain"/>
    <property type="match status" value="1"/>
</dbReference>
<name>A0A0E3PH00_9EURY</name>
<reference evidence="2 3" key="1">
    <citation type="submission" date="2014-07" db="EMBL/GenBank/DDBJ databases">
        <title>Methanogenic archaea and the global carbon cycle.</title>
        <authorList>
            <person name="Henriksen J.R."/>
            <person name="Luke J."/>
            <person name="Reinhart S."/>
            <person name="Benedict M.N."/>
            <person name="Youngblut N.D."/>
            <person name="Metcalf M.E."/>
            <person name="Whitaker R.J."/>
            <person name="Metcalf W.W."/>
        </authorList>
    </citation>
    <scope>NUCLEOTIDE SEQUENCE [LARGE SCALE GENOMIC DNA]</scope>
    <source>
        <strain evidence="2 3">HI350</strain>
    </source>
</reference>
<dbReference type="NCBIfam" id="TIGR04213">
    <property type="entry name" value="PGF_pre_PGF"/>
    <property type="match status" value="1"/>
</dbReference>
<dbReference type="PATRIC" id="fig|1434119.4.peg.3869"/>
<dbReference type="EMBL" id="CP009507">
    <property type="protein sequence ID" value="AKB33660.1"/>
    <property type="molecule type" value="Genomic_DNA"/>
</dbReference>
<dbReference type="AlphaFoldDB" id="A0A0E3PH00"/>
<feature type="compositionally biased region" description="Basic and acidic residues" evidence="1">
    <location>
        <begin position="378"/>
        <end position="401"/>
    </location>
</feature>
<protein>
    <submittedName>
        <fullName evidence="2">Cell surface protein</fullName>
    </submittedName>
</protein>
<accession>A0A0E3PH00</accession>
<dbReference type="InterPro" id="IPR008965">
    <property type="entry name" value="CBM2/CBM3_carb-bd_dom_sf"/>
</dbReference>
<evidence type="ECO:0000256" key="1">
    <source>
        <dbReference type="SAM" id="MobiDB-lite"/>
    </source>
</evidence>
<dbReference type="GO" id="GO:0030246">
    <property type="term" value="F:carbohydrate binding"/>
    <property type="evidence" value="ECO:0007669"/>
    <property type="project" value="InterPro"/>
</dbReference>
<dbReference type="KEGG" id="msz:MSSIH_2970"/>
<organism evidence="2 3">
    <name type="scientific">Methanosarcina siciliae HI350</name>
    <dbReference type="NCBI Taxonomy" id="1434119"/>
    <lineage>
        <taxon>Archaea</taxon>
        <taxon>Methanobacteriati</taxon>
        <taxon>Methanobacteriota</taxon>
        <taxon>Stenosarchaea group</taxon>
        <taxon>Methanomicrobia</taxon>
        <taxon>Methanosarcinales</taxon>
        <taxon>Methanosarcinaceae</taxon>
        <taxon>Methanosarcina</taxon>
    </lineage>
</organism>
<proteinExistence type="predicted"/>
<dbReference type="Proteomes" id="UP000033092">
    <property type="component" value="Chromosome"/>
</dbReference>
<gene>
    <name evidence="2" type="ORF">MSSIH_2970</name>
</gene>
<feature type="region of interest" description="Disordered" evidence="1">
    <location>
        <begin position="378"/>
        <end position="414"/>
    </location>
</feature>
<evidence type="ECO:0000313" key="2">
    <source>
        <dbReference type="EMBL" id="AKB33660.1"/>
    </source>
</evidence>
<dbReference type="HOGENOM" id="CLU_052937_0_0_2"/>
<dbReference type="Gene3D" id="2.60.40.680">
    <property type="match status" value="1"/>
</dbReference>